<gene>
    <name evidence="2" type="ORF">F4560_004599</name>
</gene>
<dbReference type="Proteomes" id="UP000552097">
    <property type="component" value="Unassembled WGS sequence"/>
</dbReference>
<name>A0A7W9HMN4_9PSEU</name>
<evidence type="ECO:0000313" key="3">
    <source>
        <dbReference type="Proteomes" id="UP000552097"/>
    </source>
</evidence>
<accession>A0A7W9HMN4</accession>
<dbReference type="InterPro" id="IPR011990">
    <property type="entry name" value="TPR-like_helical_dom_sf"/>
</dbReference>
<sequence length="945" mass="101942">MNEDKEAAERQFVEAYHLPEGMARHEALERAARAADALDHLPLAVSCRIALIRSAYDLGRYDLMLAPFAWCGTAEQRDATAFDEWETHSFDWAHKWIVSGLIADHRFTLAQIGSFVDQLAARYQRLGYSMQPVHGARADLAAHVGDDEAYREHFARYLAMDRGPMSDCEACVIEEQAGHLIRQGRHAEAVAHAEHQLAQETGCATQPQGILTTLTPAFVALGELDRARQAHVVAYRLVRDDMVGGYLDDHLEFCATSGNVRRGVELLRGHLHRVHHSTSPSRAMHFAAGAALLLSRVSADEEFAVPRDGRTTVLSAPELRELLEAQALEIAGRFDQRNGTAAVSTRIKATLAAQDTIPVPLAVPVAAPPVPMVEEPITVADPVELAQRMCDAFDQGEFIVGMRLLRSLPEDMDPLLPESLGALVAARRATASGHMRPKAEVVAELDAAIDRLAACGEHDLANRYRARGAGLRAEEDGLAAATVIARTCLAEAEVAGTAYTRVLTRLLLADLLADASDSADAGSAGDDEAAYAEEHGALTAEALELAESEAPELVTRARCDRAQHLASTGRLDEAHAEVTDILAADPSTSVRFDALRLLLKVQTVQGDEDAVRTATEFVTSFSTPRGPWTAEAHRQRVASVERLGLEAEHLVELREAVTAGHEVGVPDDVAKACYALAGGYLKSGRYVEAAEALEEAVRVIESDDVDPDVVVPVRYRLGQVCARLDETETARRHLEAALGLVPADEPWRRAMVLDVLAGVLRRLDLRVEAASAYQGAAAAWQSVSEFAEAAGSLVEAAAALPNEEAAECATTLTEAEALVPSVEDPDHRTHLTARIAAIRAFLHVQAGEYAAAIEQNGIAEELAAQLEDADWQTFLVARGARFLLDSGDPVNAEAEARRAGTLINDETPPQILGDIANVLDEALRAQSKPTTGDPLLRALATRLED</sequence>
<dbReference type="RefSeq" id="WP_184922949.1">
    <property type="nucleotide sequence ID" value="NZ_JACHMO010000001.1"/>
</dbReference>
<dbReference type="AlphaFoldDB" id="A0A7W9HMN4"/>
<feature type="repeat" description="TPR" evidence="1">
    <location>
        <begin position="670"/>
        <end position="703"/>
    </location>
</feature>
<keyword evidence="1" id="KW-0802">TPR repeat</keyword>
<evidence type="ECO:0000256" key="1">
    <source>
        <dbReference type="PROSITE-ProRule" id="PRU00339"/>
    </source>
</evidence>
<dbReference type="EMBL" id="JACHMO010000001">
    <property type="protein sequence ID" value="MBB5804831.1"/>
    <property type="molecule type" value="Genomic_DNA"/>
</dbReference>
<dbReference type="SMART" id="SM00028">
    <property type="entry name" value="TPR"/>
    <property type="match status" value="3"/>
</dbReference>
<dbReference type="PROSITE" id="PS50005">
    <property type="entry name" value="TPR"/>
    <property type="match status" value="1"/>
</dbReference>
<protein>
    <submittedName>
        <fullName evidence="2">Tetratricopeptide (TPR) repeat protein</fullName>
    </submittedName>
</protein>
<dbReference type="InterPro" id="IPR019734">
    <property type="entry name" value="TPR_rpt"/>
</dbReference>
<comment type="caution">
    <text evidence="2">The sequence shown here is derived from an EMBL/GenBank/DDBJ whole genome shotgun (WGS) entry which is preliminary data.</text>
</comment>
<organism evidence="2 3">
    <name type="scientific">Saccharothrix ecbatanensis</name>
    <dbReference type="NCBI Taxonomy" id="1105145"/>
    <lineage>
        <taxon>Bacteria</taxon>
        <taxon>Bacillati</taxon>
        <taxon>Actinomycetota</taxon>
        <taxon>Actinomycetes</taxon>
        <taxon>Pseudonocardiales</taxon>
        <taxon>Pseudonocardiaceae</taxon>
        <taxon>Saccharothrix</taxon>
    </lineage>
</organism>
<proteinExistence type="predicted"/>
<keyword evidence="3" id="KW-1185">Reference proteome</keyword>
<dbReference type="Gene3D" id="1.25.40.10">
    <property type="entry name" value="Tetratricopeptide repeat domain"/>
    <property type="match status" value="1"/>
</dbReference>
<dbReference type="SUPFAM" id="SSF48452">
    <property type="entry name" value="TPR-like"/>
    <property type="match status" value="1"/>
</dbReference>
<reference evidence="2 3" key="1">
    <citation type="submission" date="2020-08" db="EMBL/GenBank/DDBJ databases">
        <title>Sequencing the genomes of 1000 actinobacteria strains.</title>
        <authorList>
            <person name="Klenk H.-P."/>
        </authorList>
    </citation>
    <scope>NUCLEOTIDE SEQUENCE [LARGE SCALE GENOMIC DNA]</scope>
    <source>
        <strain evidence="2 3">DSM 45486</strain>
    </source>
</reference>
<evidence type="ECO:0000313" key="2">
    <source>
        <dbReference type="EMBL" id="MBB5804831.1"/>
    </source>
</evidence>